<dbReference type="AlphaFoldDB" id="A0A803N7H8"/>
<sequence length="724" mass="83287">MSSTQRSEGMNRFLKGSVCIDTPLARFAELYEAAMGDLANTEHKMNFTSADAPLNVDKTILAEYVFHSKYTNNKFKEVRDECLGLRHTNIGKTSMLSTVTFYKADEKIPTSISRKRWKSYTLTIDKEKEDIEFIPEKYILISWRKDVVRRYEAIQVAYYDLDSERVQKVREIALRNKYLSTLAIHNDATFSMFKEATDKIRIELEDLMGIERHDNDAHCWWDQSARKVFGRRRIRPRDKNERHLRKSVVPVEGGTKDPLDKRNTGRGKNTRIPKPGEKGGKSKKKHKLTDEEISINEGSCIQDKRAQTGPSATARRYTGYYANGYRFYTKSRDARCKTQNSGVSLTALTPRFASTRDKNPIMGNVEKDDYGLLCVNINKFCSVDDPFVIPSQVHQVWYAPDPIKHGLNYVMNAIPRDFFDHKGNGVDAEYSYWSEPCENSLDCLEKSGDENNNLSREDLAPTVMNAKATLANLDDLYNNDDCPDILSRSGVNINEADNSITEYRVLNSTTDVNKRGPTMMHKVHMRPFENREAIILNEFGQPIRPVTSKKDTLSEFSRFLDTIARDYGYAPLIYNSWHYVTNKEKMWEYVLDAMKNYTSPENGSGIKDAYLAVMGKEYAGRRRLYGKGVTNKVLKKTSPSVATYVVPGEVIDSLRAEVIETEKLQLVDMRKELEEEYEKQKTELEAEHAKKMEEFEKQKETMVEEIQEKIMSKLPPSVVKQFLT</sequence>
<feature type="region of interest" description="Disordered" evidence="2">
    <location>
        <begin position="233"/>
        <end position="288"/>
    </location>
</feature>
<evidence type="ECO:0000313" key="4">
    <source>
        <dbReference type="Proteomes" id="UP000596660"/>
    </source>
</evidence>
<keyword evidence="4" id="KW-1185">Reference proteome</keyword>
<dbReference type="PANTHER" id="PTHR48258">
    <property type="entry name" value="DUF4218 DOMAIN-CONTAINING PROTEIN-RELATED"/>
    <property type="match status" value="1"/>
</dbReference>
<protein>
    <recommendedName>
        <fullName evidence="5">Protein FAR1-RELATED SEQUENCE</fullName>
    </recommendedName>
</protein>
<dbReference type="Proteomes" id="UP000596660">
    <property type="component" value="Unplaced"/>
</dbReference>
<reference evidence="3" key="2">
    <citation type="submission" date="2021-03" db="UniProtKB">
        <authorList>
            <consortium name="EnsemblPlants"/>
        </authorList>
    </citation>
    <scope>IDENTIFICATION</scope>
</reference>
<accession>A0A803N7H8</accession>
<feature type="compositionally biased region" description="Basic residues" evidence="2">
    <location>
        <begin position="233"/>
        <end position="246"/>
    </location>
</feature>
<reference evidence="3" key="1">
    <citation type="journal article" date="2017" name="Nature">
        <title>The genome of Chenopodium quinoa.</title>
        <authorList>
            <person name="Jarvis D.E."/>
            <person name="Ho Y.S."/>
            <person name="Lightfoot D.J."/>
            <person name="Schmoeckel S.M."/>
            <person name="Li B."/>
            <person name="Borm T.J.A."/>
            <person name="Ohyanagi H."/>
            <person name="Mineta K."/>
            <person name="Michell C.T."/>
            <person name="Saber N."/>
            <person name="Kharbatia N.M."/>
            <person name="Rupper R.R."/>
            <person name="Sharp A.R."/>
            <person name="Dally N."/>
            <person name="Boughton B.A."/>
            <person name="Woo Y.H."/>
            <person name="Gao G."/>
            <person name="Schijlen E.G.W.M."/>
            <person name="Guo X."/>
            <person name="Momin A.A."/>
            <person name="Negrao S."/>
            <person name="Al-Babili S."/>
            <person name="Gehring C."/>
            <person name="Roessner U."/>
            <person name="Jung C."/>
            <person name="Murphy K."/>
            <person name="Arold S.T."/>
            <person name="Gojobori T."/>
            <person name="van der Linden C.G."/>
            <person name="van Loo E.N."/>
            <person name="Jellen E.N."/>
            <person name="Maughan P.J."/>
            <person name="Tester M."/>
        </authorList>
    </citation>
    <scope>NUCLEOTIDE SEQUENCE [LARGE SCALE GENOMIC DNA]</scope>
    <source>
        <strain evidence="3">cv. PI 614886</strain>
    </source>
</reference>
<keyword evidence="1" id="KW-0175">Coiled coil</keyword>
<evidence type="ECO:0000256" key="1">
    <source>
        <dbReference type="SAM" id="Coils"/>
    </source>
</evidence>
<name>A0A803N7H8_CHEQI</name>
<evidence type="ECO:0000313" key="3">
    <source>
        <dbReference type="EnsemblPlants" id="AUR62041732-RA:cds"/>
    </source>
</evidence>
<dbReference type="EnsemblPlants" id="AUR62041732-RA">
    <property type="protein sequence ID" value="AUR62041732-RA:cds"/>
    <property type="gene ID" value="AUR62041732"/>
</dbReference>
<dbReference type="Gramene" id="AUR62041732-RA">
    <property type="protein sequence ID" value="AUR62041732-RA:cds"/>
    <property type="gene ID" value="AUR62041732"/>
</dbReference>
<organism evidence="3 4">
    <name type="scientific">Chenopodium quinoa</name>
    <name type="common">Quinoa</name>
    <dbReference type="NCBI Taxonomy" id="63459"/>
    <lineage>
        <taxon>Eukaryota</taxon>
        <taxon>Viridiplantae</taxon>
        <taxon>Streptophyta</taxon>
        <taxon>Embryophyta</taxon>
        <taxon>Tracheophyta</taxon>
        <taxon>Spermatophyta</taxon>
        <taxon>Magnoliopsida</taxon>
        <taxon>eudicotyledons</taxon>
        <taxon>Gunneridae</taxon>
        <taxon>Pentapetalae</taxon>
        <taxon>Caryophyllales</taxon>
        <taxon>Chenopodiaceae</taxon>
        <taxon>Chenopodioideae</taxon>
        <taxon>Atripliceae</taxon>
        <taxon>Chenopodium</taxon>
    </lineage>
</organism>
<dbReference type="PANTHER" id="PTHR48258:SF8">
    <property type="entry name" value="DUF4216 DOMAIN-CONTAINING PROTEIN"/>
    <property type="match status" value="1"/>
</dbReference>
<evidence type="ECO:0008006" key="5">
    <source>
        <dbReference type="Google" id="ProtNLM"/>
    </source>
</evidence>
<feature type="compositionally biased region" description="Basic and acidic residues" evidence="2">
    <location>
        <begin position="254"/>
        <end position="263"/>
    </location>
</feature>
<evidence type="ECO:0000256" key="2">
    <source>
        <dbReference type="SAM" id="MobiDB-lite"/>
    </source>
</evidence>
<feature type="coiled-coil region" evidence="1">
    <location>
        <begin position="656"/>
        <end position="712"/>
    </location>
</feature>
<proteinExistence type="predicted"/>